<comment type="caution">
    <text evidence="1">The sequence shown here is derived from an EMBL/GenBank/DDBJ whole genome shotgun (WGS) entry which is preliminary data.</text>
</comment>
<dbReference type="AlphaFoldDB" id="A0A9N8HPJ5"/>
<accession>A0A9N8HPJ5</accession>
<sequence>MSRRDDLEAKGIVPSAYDEDYINRQEDTIYQQELVPALPDVDSTLPETVEEARAELDSTLLSIRLSTTSGAIRHGRVLNILQKHPSLATEKFGFYPHRGYPLHLMAGAYPSATVDILEGLYALDRRGIYREGESLRGNHPLICACEVGAKPEILQFFLSKDPELASLRKGTSKHVALHRAVRRFRTSMDSLKDLIDAYPEALALQDENGMTPIDHAFNFSCNPETLQYLLEQCPEQSNQLLIGGSTCALVDIFRADLSILETSLSLAIPQMERVDCRLFYDDECYNHSRSVLRHLQKSTNLRDIRLRLDGDCFFTDPSIVPIVHGLMNHHNSQLRELAISLDFENGRRGPYEIGGGIELCDALWEVAAEKLERLELESFSFQDSGASLAGLLLCTTSPTSTLRELQLNLVRVSTEERVARRREYRSADWKMLGAWRRCRLEKLSLVNCHMDVSRSFLVAFLEETVHMPALKDFELRFDAFPQEYTTEDIDNRHNYDTEPPFDGMWHMDLTEPIFQLLSRGRLEALTIRGPLVRLDRLLPLLTPNYDGPGVVPLRKLRLTEDMCKEPVPLESIKALVQLMAFNDTLTDVLVRDESYRLFSRYIRYTSCLNRYGRSHFAIGSTRATVAKGLEILAHVPKEVQIQDAVFQRHQIVFGVLKHAPLSWCCFL</sequence>
<dbReference type="Proteomes" id="UP001153069">
    <property type="component" value="Unassembled WGS sequence"/>
</dbReference>
<reference evidence="1" key="1">
    <citation type="submission" date="2020-06" db="EMBL/GenBank/DDBJ databases">
        <authorList>
            <consortium name="Plant Systems Biology data submission"/>
        </authorList>
    </citation>
    <scope>NUCLEOTIDE SEQUENCE</scope>
    <source>
        <strain evidence="1">D6</strain>
    </source>
</reference>
<proteinExistence type="predicted"/>
<gene>
    <name evidence="1" type="ORF">SEMRO_1096_G240800.1</name>
</gene>
<dbReference type="EMBL" id="CAICTM010001094">
    <property type="protein sequence ID" value="CAB9520362.1"/>
    <property type="molecule type" value="Genomic_DNA"/>
</dbReference>
<organism evidence="1 2">
    <name type="scientific">Seminavis robusta</name>
    <dbReference type="NCBI Taxonomy" id="568900"/>
    <lineage>
        <taxon>Eukaryota</taxon>
        <taxon>Sar</taxon>
        <taxon>Stramenopiles</taxon>
        <taxon>Ochrophyta</taxon>
        <taxon>Bacillariophyta</taxon>
        <taxon>Bacillariophyceae</taxon>
        <taxon>Bacillariophycidae</taxon>
        <taxon>Naviculales</taxon>
        <taxon>Naviculaceae</taxon>
        <taxon>Seminavis</taxon>
    </lineage>
</organism>
<keyword evidence="2" id="KW-1185">Reference proteome</keyword>
<dbReference type="SUPFAM" id="SSF48403">
    <property type="entry name" value="Ankyrin repeat"/>
    <property type="match status" value="1"/>
</dbReference>
<dbReference type="InterPro" id="IPR032675">
    <property type="entry name" value="LRR_dom_sf"/>
</dbReference>
<evidence type="ECO:0000313" key="1">
    <source>
        <dbReference type="EMBL" id="CAB9520362.1"/>
    </source>
</evidence>
<dbReference type="Gene3D" id="3.80.10.10">
    <property type="entry name" value="Ribonuclease Inhibitor"/>
    <property type="match status" value="1"/>
</dbReference>
<dbReference type="Gene3D" id="1.25.40.20">
    <property type="entry name" value="Ankyrin repeat-containing domain"/>
    <property type="match status" value="1"/>
</dbReference>
<dbReference type="InterPro" id="IPR036770">
    <property type="entry name" value="Ankyrin_rpt-contain_sf"/>
</dbReference>
<dbReference type="InterPro" id="IPR002110">
    <property type="entry name" value="Ankyrin_rpt"/>
</dbReference>
<evidence type="ECO:0000313" key="2">
    <source>
        <dbReference type="Proteomes" id="UP001153069"/>
    </source>
</evidence>
<dbReference type="SMART" id="SM00248">
    <property type="entry name" value="ANK"/>
    <property type="match status" value="3"/>
</dbReference>
<dbReference type="OrthoDB" id="10254686at2759"/>
<dbReference type="SUPFAM" id="SSF52047">
    <property type="entry name" value="RNI-like"/>
    <property type="match status" value="1"/>
</dbReference>
<name>A0A9N8HPJ5_9STRA</name>
<protein>
    <submittedName>
        <fullName evidence="1">Uncharacterized protein</fullName>
    </submittedName>
</protein>